<proteinExistence type="predicted"/>
<organism evidence="1">
    <name type="scientific">Gasterosteus aculeatus</name>
    <name type="common">Three-spined stickleback</name>
    <dbReference type="NCBI Taxonomy" id="69293"/>
    <lineage>
        <taxon>Eukaryota</taxon>
        <taxon>Metazoa</taxon>
        <taxon>Chordata</taxon>
        <taxon>Craniata</taxon>
        <taxon>Vertebrata</taxon>
        <taxon>Euteleostomi</taxon>
        <taxon>Actinopterygii</taxon>
        <taxon>Neopterygii</taxon>
        <taxon>Teleostei</taxon>
        <taxon>Neoteleostei</taxon>
        <taxon>Acanthomorphata</taxon>
        <taxon>Eupercaria</taxon>
        <taxon>Perciformes</taxon>
        <taxon>Cottioidei</taxon>
        <taxon>Gasterosteales</taxon>
        <taxon>Gasterosteidae</taxon>
        <taxon>Gasterosteus</taxon>
    </lineage>
</organism>
<evidence type="ECO:0000313" key="1">
    <source>
        <dbReference type="Ensembl" id="ENSGACP00000020934.1"/>
    </source>
</evidence>
<reference evidence="1" key="1">
    <citation type="submission" date="2006-01" db="EMBL/GenBank/DDBJ databases">
        <authorList>
            <person name="Lindblad-Toh K."/>
            <person name="Mauceli E."/>
            <person name="Grabherr M."/>
            <person name="Chang J.L."/>
            <person name="Lander E.S."/>
        </authorList>
    </citation>
    <scope>NUCLEOTIDE SEQUENCE [LARGE SCALE GENOMIC DNA]</scope>
</reference>
<name>G3PTJ8_GASAC</name>
<dbReference type="AlphaFoldDB" id="G3PTJ8"/>
<dbReference type="InParanoid" id="G3PTJ8"/>
<sequence>MRRTAGKTKTKWRKKEWRKKIRMKETFTLEATRRPTLCRFSWKPRKDSETRMKIVSLNHRSRVLVTCRICVRWRCPRSPARKRETTNAMRGVSSVN</sequence>
<reference evidence="1" key="2">
    <citation type="submission" date="2024-04" db="UniProtKB">
        <authorList>
            <consortium name="Ensembl"/>
        </authorList>
    </citation>
    <scope>IDENTIFICATION</scope>
</reference>
<accession>G3PTJ8</accession>
<protein>
    <submittedName>
        <fullName evidence="1">Uncharacterized protein</fullName>
    </submittedName>
</protein>
<dbReference type="Bgee" id="ENSGACG00000015861">
    <property type="expression patterns" value="Expressed in telencephalon and 12 other cell types or tissues"/>
</dbReference>
<dbReference type="Ensembl" id="ENSGACT00000020974.1">
    <property type="protein sequence ID" value="ENSGACP00000020934.1"/>
    <property type="gene ID" value="ENSGACG00000015861.1"/>
</dbReference>